<evidence type="ECO:0000313" key="2">
    <source>
        <dbReference type="Proteomes" id="UP000198779"/>
    </source>
</evidence>
<organism evidence="1 2">
    <name type="scientific">Prevotella communis</name>
    <dbReference type="NCBI Taxonomy" id="2913614"/>
    <lineage>
        <taxon>Bacteria</taxon>
        <taxon>Pseudomonadati</taxon>
        <taxon>Bacteroidota</taxon>
        <taxon>Bacteroidia</taxon>
        <taxon>Bacteroidales</taxon>
        <taxon>Prevotellaceae</taxon>
        <taxon>Prevotella</taxon>
    </lineage>
</organism>
<dbReference type="Proteomes" id="UP000198779">
    <property type="component" value="Unassembled WGS sequence"/>
</dbReference>
<proteinExistence type="predicted"/>
<keyword evidence="2" id="KW-1185">Reference proteome</keyword>
<dbReference type="EMBL" id="FNCQ01000036">
    <property type="protein sequence ID" value="SDH46316.1"/>
    <property type="molecule type" value="Genomic_DNA"/>
</dbReference>
<dbReference type="AlphaFoldDB" id="A0A1G8CLN5"/>
<protein>
    <submittedName>
        <fullName evidence="1">Uncharacterized protein</fullName>
    </submittedName>
</protein>
<evidence type="ECO:0000313" key="1">
    <source>
        <dbReference type="EMBL" id="SDH46316.1"/>
    </source>
</evidence>
<accession>A0A1G8CLN5</accession>
<name>A0A1G8CLN5_9BACT</name>
<feature type="non-terminal residue" evidence="1">
    <location>
        <position position="38"/>
    </location>
</feature>
<reference evidence="2" key="1">
    <citation type="submission" date="2016-10" db="EMBL/GenBank/DDBJ databases">
        <authorList>
            <person name="Varghese N."/>
            <person name="Submissions S."/>
        </authorList>
    </citation>
    <scope>NUCLEOTIDE SEQUENCE [LARGE SCALE GENOMIC DNA]</scope>
    <source>
        <strain evidence="2">BP1-148</strain>
    </source>
</reference>
<sequence length="38" mass="4710">MITIENNQECFVLLWRRLERTRRLLGGQCKRYCIRNIL</sequence>
<gene>
    <name evidence="1" type="ORF">SAMN04487901_1361</name>
</gene>